<evidence type="ECO:0000256" key="8">
    <source>
        <dbReference type="ARBA" id="ARBA00031423"/>
    </source>
</evidence>
<keyword evidence="5 10" id="KW-0328">Glycosyltransferase</keyword>
<evidence type="ECO:0000256" key="1">
    <source>
        <dbReference type="ARBA" id="ARBA00000439"/>
    </source>
</evidence>
<dbReference type="OrthoDB" id="9811841at2"/>
<dbReference type="EC" id="2.4.1.25" evidence="3 10"/>
<keyword evidence="6 10" id="KW-0808">Transferase</keyword>
<dbReference type="PANTHER" id="PTHR32438:SF5">
    <property type="entry name" value="4-ALPHA-GLUCANOTRANSFERASE DPE1, CHLOROPLASTIC_AMYLOPLASTIC"/>
    <property type="match status" value="1"/>
</dbReference>
<dbReference type="SUPFAM" id="SSF51445">
    <property type="entry name" value="(Trans)glycosidases"/>
    <property type="match status" value="1"/>
</dbReference>
<dbReference type="AlphaFoldDB" id="A0A1I4FDQ9"/>
<dbReference type="InterPro" id="IPR003385">
    <property type="entry name" value="Glyco_hydro_77"/>
</dbReference>
<accession>A0A1I4FDQ9</accession>
<organism evidence="11 12">
    <name type="scientific">Geodermatophilus ruber</name>
    <dbReference type="NCBI Taxonomy" id="504800"/>
    <lineage>
        <taxon>Bacteria</taxon>
        <taxon>Bacillati</taxon>
        <taxon>Actinomycetota</taxon>
        <taxon>Actinomycetes</taxon>
        <taxon>Geodermatophilales</taxon>
        <taxon>Geodermatophilaceae</taxon>
        <taxon>Geodermatophilus</taxon>
    </lineage>
</organism>
<dbReference type="Pfam" id="PF02446">
    <property type="entry name" value="Glyco_hydro_77"/>
    <property type="match status" value="1"/>
</dbReference>
<dbReference type="PANTHER" id="PTHR32438">
    <property type="entry name" value="4-ALPHA-GLUCANOTRANSFERASE DPE1, CHLOROPLASTIC/AMYLOPLASTIC"/>
    <property type="match status" value="1"/>
</dbReference>
<dbReference type="InParanoid" id="A0A1I4FDQ9"/>
<dbReference type="Proteomes" id="UP000199152">
    <property type="component" value="Unassembled WGS sequence"/>
</dbReference>
<proteinExistence type="inferred from homology"/>
<protein>
    <recommendedName>
        <fullName evidence="4 10">4-alpha-glucanotransferase</fullName>
        <ecNumber evidence="3 10">2.4.1.25</ecNumber>
    </recommendedName>
    <alternativeName>
        <fullName evidence="8 10">Amylomaltase</fullName>
    </alternativeName>
    <alternativeName>
        <fullName evidence="9 10">Disproportionating enzyme</fullName>
    </alternativeName>
</protein>
<evidence type="ECO:0000313" key="11">
    <source>
        <dbReference type="EMBL" id="SFL15450.1"/>
    </source>
</evidence>
<name>A0A1I4FDQ9_9ACTN</name>
<dbReference type="InterPro" id="IPR017853">
    <property type="entry name" value="GH"/>
</dbReference>
<evidence type="ECO:0000256" key="9">
    <source>
        <dbReference type="ARBA" id="ARBA00031501"/>
    </source>
</evidence>
<dbReference type="EMBL" id="FOSW01000007">
    <property type="protein sequence ID" value="SFL15450.1"/>
    <property type="molecule type" value="Genomic_DNA"/>
</dbReference>
<evidence type="ECO:0000256" key="10">
    <source>
        <dbReference type="RuleBase" id="RU361207"/>
    </source>
</evidence>
<evidence type="ECO:0000256" key="4">
    <source>
        <dbReference type="ARBA" id="ARBA00020295"/>
    </source>
</evidence>
<keyword evidence="12" id="KW-1185">Reference proteome</keyword>
<dbReference type="FunCoup" id="A0A1I4FDQ9">
    <property type="interactions" value="20"/>
</dbReference>
<evidence type="ECO:0000256" key="3">
    <source>
        <dbReference type="ARBA" id="ARBA00012560"/>
    </source>
</evidence>
<evidence type="ECO:0000313" key="12">
    <source>
        <dbReference type="Proteomes" id="UP000199152"/>
    </source>
</evidence>
<evidence type="ECO:0000256" key="6">
    <source>
        <dbReference type="ARBA" id="ARBA00022679"/>
    </source>
</evidence>
<dbReference type="RefSeq" id="WP_091324995.1">
    <property type="nucleotide sequence ID" value="NZ_FOSW01000007.1"/>
</dbReference>
<comment type="catalytic activity">
    <reaction evidence="1 10">
        <text>Transfers a segment of a (1-&gt;4)-alpha-D-glucan to a new position in an acceptor, which may be glucose or a (1-&gt;4)-alpha-D-glucan.</text>
        <dbReference type="EC" id="2.4.1.25"/>
    </reaction>
</comment>
<evidence type="ECO:0000256" key="2">
    <source>
        <dbReference type="ARBA" id="ARBA00005684"/>
    </source>
</evidence>
<dbReference type="GO" id="GO:0004134">
    <property type="term" value="F:4-alpha-glucanotransferase activity"/>
    <property type="evidence" value="ECO:0007669"/>
    <property type="project" value="UniProtKB-EC"/>
</dbReference>
<gene>
    <name evidence="11" type="ORF">SAMN04488085_10783</name>
</gene>
<keyword evidence="7 10" id="KW-0119">Carbohydrate metabolism</keyword>
<comment type="similarity">
    <text evidence="2 10">Belongs to the disproportionating enzyme family.</text>
</comment>
<dbReference type="STRING" id="504800.SAMN04488085_10783"/>
<dbReference type="NCBIfam" id="TIGR00217">
    <property type="entry name" value="malQ"/>
    <property type="match status" value="1"/>
</dbReference>
<evidence type="ECO:0000256" key="7">
    <source>
        <dbReference type="ARBA" id="ARBA00023277"/>
    </source>
</evidence>
<reference evidence="12" key="1">
    <citation type="submission" date="2016-10" db="EMBL/GenBank/DDBJ databases">
        <authorList>
            <person name="Varghese N."/>
            <person name="Submissions S."/>
        </authorList>
    </citation>
    <scope>NUCLEOTIDE SEQUENCE [LARGE SCALE GENOMIC DNA]</scope>
    <source>
        <strain evidence="12">DSM 45317</strain>
    </source>
</reference>
<dbReference type="GO" id="GO:0005975">
    <property type="term" value="P:carbohydrate metabolic process"/>
    <property type="evidence" value="ECO:0007669"/>
    <property type="project" value="InterPro"/>
</dbReference>
<evidence type="ECO:0000256" key="5">
    <source>
        <dbReference type="ARBA" id="ARBA00022676"/>
    </source>
</evidence>
<sequence length="611" mass="67251">MTRTPTTDEWGIDAAWLDARDEEHQVAQATIDRLREIIGTPPADLEDRAPIVARPGDALEVDRAEVTCEDGSVRSIDGELPEDFPLGYHWLQAPGGPRRRLIVSPGRCWLPEDRAWGWTVQLYAARSRASWGIGDLADLRAVREMAAGQGAGFVLVNPLHAVAPTPQQEASPYLPATRRFRNPIYLRVAEVPGAGSVDLEEDAGRALNDGDLIDRDAIWARKRAVLRRIFDATGRDDPAFPDWWWHQGQPLQDWASWCALADVHGPDWRAWPEELRDPRSGAVGHFVAEHERDVAFHAWLQWALHLQLGRATEGMTVLQDLPIGVAGGGADAWTWQDVLASGARVGAPPDAFNSSGQDWGSPPLIPWRLREWDYAPFIESIRATMAGAGGLRIDHVMGLFRLWWVPEGASPADGAYVRYPAEDLLDIVALESHRARAVVVGEDLGTVEKGVREALAEHGILGYRLLWFEEEPPPRWPAEAMAAVTTHDLPTVAGLWTGADLEEQRHYGVGTDEELEHGRQELLTRLPGLPRNAGPETAVRRAHELLATAPSLLLSATLEDAVGAVRRPNMPGATDRPNWSLPLPVPVEELPGHPLLQAVARTLAEGVAARR</sequence>
<dbReference type="Gene3D" id="3.20.20.80">
    <property type="entry name" value="Glycosidases"/>
    <property type="match status" value="1"/>
</dbReference>